<evidence type="ECO:0000313" key="1">
    <source>
        <dbReference type="EMBL" id="MCD7446710.1"/>
    </source>
</evidence>
<comment type="caution">
    <text evidence="1">The sequence shown here is derived from an EMBL/GenBank/DDBJ whole genome shotgun (WGS) entry which is preliminary data.</text>
</comment>
<accession>A0ABS8RIS6</accession>
<gene>
    <name evidence="1" type="ORF">HAX54_014481</name>
</gene>
<dbReference type="Proteomes" id="UP000823775">
    <property type="component" value="Unassembled WGS sequence"/>
</dbReference>
<evidence type="ECO:0000313" key="2">
    <source>
        <dbReference type="Proteomes" id="UP000823775"/>
    </source>
</evidence>
<dbReference type="EMBL" id="JACEIK010000019">
    <property type="protein sequence ID" value="MCD7446710.1"/>
    <property type="molecule type" value="Genomic_DNA"/>
</dbReference>
<reference evidence="1 2" key="1">
    <citation type="journal article" date="2021" name="BMC Genomics">
        <title>Datura genome reveals duplications of psychoactive alkaloid biosynthetic genes and high mutation rate following tissue culture.</title>
        <authorList>
            <person name="Rajewski A."/>
            <person name="Carter-House D."/>
            <person name="Stajich J."/>
            <person name="Litt A."/>
        </authorList>
    </citation>
    <scope>NUCLEOTIDE SEQUENCE [LARGE SCALE GENOMIC DNA]</scope>
    <source>
        <strain evidence="1">AR-01</strain>
    </source>
</reference>
<proteinExistence type="predicted"/>
<protein>
    <submittedName>
        <fullName evidence="1">Uncharacterized protein</fullName>
    </submittedName>
</protein>
<feature type="non-terminal residue" evidence="1">
    <location>
        <position position="1"/>
    </location>
</feature>
<keyword evidence="2" id="KW-1185">Reference proteome</keyword>
<organism evidence="1 2">
    <name type="scientific">Datura stramonium</name>
    <name type="common">Jimsonweed</name>
    <name type="synonym">Common thornapple</name>
    <dbReference type="NCBI Taxonomy" id="4076"/>
    <lineage>
        <taxon>Eukaryota</taxon>
        <taxon>Viridiplantae</taxon>
        <taxon>Streptophyta</taxon>
        <taxon>Embryophyta</taxon>
        <taxon>Tracheophyta</taxon>
        <taxon>Spermatophyta</taxon>
        <taxon>Magnoliopsida</taxon>
        <taxon>eudicotyledons</taxon>
        <taxon>Gunneridae</taxon>
        <taxon>Pentapetalae</taxon>
        <taxon>asterids</taxon>
        <taxon>lamiids</taxon>
        <taxon>Solanales</taxon>
        <taxon>Solanaceae</taxon>
        <taxon>Solanoideae</taxon>
        <taxon>Datureae</taxon>
        <taxon>Datura</taxon>
    </lineage>
</organism>
<name>A0ABS8RIS6_DATST</name>
<sequence>QQVGYNDSGIYRLHSTYDEEFVDEYQNPFSLGFNIACWGIFGSITFGKSPPEGISGALDMITPKQMAVEGCKAQSAMMGLMKKRPSIKPFAVYIANEEKLFEVQRENLYDPIKDTIAIIDEEYRKQCAANGVGSKGKFQLIQRNGLLGN</sequence>